<accession>A0A918VFT9</accession>
<evidence type="ECO:0000256" key="1">
    <source>
        <dbReference type="ARBA" id="ARBA00022527"/>
    </source>
</evidence>
<evidence type="ECO:0000259" key="2">
    <source>
        <dbReference type="Pfam" id="PF13581"/>
    </source>
</evidence>
<dbReference type="Pfam" id="PF13581">
    <property type="entry name" value="HATPase_c_2"/>
    <property type="match status" value="1"/>
</dbReference>
<reference evidence="3" key="1">
    <citation type="journal article" date="2014" name="Int. J. Syst. Evol. Microbiol.">
        <title>Complete genome sequence of Corynebacterium casei LMG S-19264T (=DSM 44701T), isolated from a smear-ripened cheese.</title>
        <authorList>
            <consortium name="US DOE Joint Genome Institute (JGI-PGF)"/>
            <person name="Walter F."/>
            <person name="Albersmeier A."/>
            <person name="Kalinowski J."/>
            <person name="Ruckert C."/>
        </authorList>
    </citation>
    <scope>NUCLEOTIDE SEQUENCE</scope>
    <source>
        <strain evidence="3">JCM 5016</strain>
    </source>
</reference>
<dbReference type="PANTHER" id="PTHR35526:SF3">
    <property type="entry name" value="ANTI-SIGMA-F FACTOR RSBW"/>
    <property type="match status" value="1"/>
</dbReference>
<keyword evidence="1" id="KW-0418">Kinase</keyword>
<dbReference type="GO" id="GO:0004674">
    <property type="term" value="F:protein serine/threonine kinase activity"/>
    <property type="evidence" value="ECO:0007669"/>
    <property type="project" value="UniProtKB-KW"/>
</dbReference>
<dbReference type="PANTHER" id="PTHR35526">
    <property type="entry name" value="ANTI-SIGMA-F FACTOR RSBW-RELATED"/>
    <property type="match status" value="1"/>
</dbReference>
<keyword evidence="1" id="KW-0723">Serine/threonine-protein kinase</keyword>
<evidence type="ECO:0000313" key="4">
    <source>
        <dbReference type="Proteomes" id="UP000623010"/>
    </source>
</evidence>
<keyword evidence="4" id="KW-1185">Reference proteome</keyword>
<dbReference type="GO" id="GO:0005524">
    <property type="term" value="F:ATP binding"/>
    <property type="evidence" value="ECO:0007669"/>
    <property type="project" value="UniProtKB-KW"/>
</dbReference>
<dbReference type="InterPro" id="IPR050267">
    <property type="entry name" value="Anti-sigma-factor_SerPK"/>
</dbReference>
<dbReference type="EMBL" id="BMWH01000015">
    <property type="protein sequence ID" value="GGZ95610.1"/>
    <property type="molecule type" value="Genomic_DNA"/>
</dbReference>
<gene>
    <name evidence="3" type="ORF">GCM10010389_38490</name>
</gene>
<feature type="domain" description="Histidine kinase/HSP90-like ATPase" evidence="2">
    <location>
        <begin position="9"/>
        <end position="126"/>
    </location>
</feature>
<sequence length="137" mass="14963">MTEVTQHYFEPKAESVGLARDFATATLTAWGLAGPAEDIRLCVSELASHALLHGAEPGLGFLVRLTAEDDFVLLEVHDSRRGGQRPHVRHTDPSDASGRGLLIVEQLADEWGVCDRQPSGKIVWTRFKTATVREAAC</sequence>
<dbReference type="AlphaFoldDB" id="A0A918VFT9"/>
<dbReference type="Gene3D" id="3.30.565.10">
    <property type="entry name" value="Histidine kinase-like ATPase, C-terminal domain"/>
    <property type="match status" value="1"/>
</dbReference>
<dbReference type="Proteomes" id="UP000623010">
    <property type="component" value="Unassembled WGS sequence"/>
</dbReference>
<dbReference type="InterPro" id="IPR003594">
    <property type="entry name" value="HATPase_dom"/>
</dbReference>
<keyword evidence="1" id="KW-0808">Transferase</keyword>
<keyword evidence="3" id="KW-0067">ATP-binding</keyword>
<proteinExistence type="predicted"/>
<name>A0A918VFT9_9ACTN</name>
<evidence type="ECO:0000313" key="3">
    <source>
        <dbReference type="EMBL" id="GGZ95610.1"/>
    </source>
</evidence>
<organism evidence="3 4">
    <name type="scientific">Streptomyces echinoruber</name>
    <dbReference type="NCBI Taxonomy" id="68898"/>
    <lineage>
        <taxon>Bacteria</taxon>
        <taxon>Bacillati</taxon>
        <taxon>Actinomycetota</taxon>
        <taxon>Actinomycetes</taxon>
        <taxon>Kitasatosporales</taxon>
        <taxon>Streptomycetaceae</taxon>
        <taxon>Streptomyces</taxon>
    </lineage>
</organism>
<keyword evidence="3" id="KW-0547">Nucleotide-binding</keyword>
<dbReference type="RefSeq" id="WP_190058672.1">
    <property type="nucleotide sequence ID" value="NZ_BMWH01000015.1"/>
</dbReference>
<comment type="caution">
    <text evidence="3">The sequence shown here is derived from an EMBL/GenBank/DDBJ whole genome shotgun (WGS) entry which is preliminary data.</text>
</comment>
<reference evidence="3" key="2">
    <citation type="submission" date="2020-09" db="EMBL/GenBank/DDBJ databases">
        <authorList>
            <person name="Sun Q."/>
            <person name="Ohkuma M."/>
        </authorList>
    </citation>
    <scope>NUCLEOTIDE SEQUENCE</scope>
    <source>
        <strain evidence="3">JCM 5016</strain>
    </source>
</reference>
<dbReference type="SUPFAM" id="SSF55874">
    <property type="entry name" value="ATPase domain of HSP90 chaperone/DNA topoisomerase II/histidine kinase"/>
    <property type="match status" value="1"/>
</dbReference>
<protein>
    <submittedName>
        <fullName evidence="3">ATP-binding protein</fullName>
    </submittedName>
</protein>
<dbReference type="InterPro" id="IPR036890">
    <property type="entry name" value="HATPase_C_sf"/>
</dbReference>
<dbReference type="CDD" id="cd16936">
    <property type="entry name" value="HATPase_RsbW-like"/>
    <property type="match status" value="1"/>
</dbReference>